<dbReference type="Gene3D" id="1.10.3720.10">
    <property type="entry name" value="MetI-like"/>
    <property type="match status" value="1"/>
</dbReference>
<dbReference type="PANTHER" id="PTHR30151:SF20">
    <property type="entry name" value="ABC TRANSPORTER PERMEASE PROTEIN HI_0355-RELATED"/>
    <property type="match status" value="1"/>
</dbReference>
<feature type="transmembrane region" description="Helical" evidence="7">
    <location>
        <begin position="93"/>
        <end position="119"/>
    </location>
</feature>
<keyword evidence="3" id="KW-1003">Cell membrane</keyword>
<evidence type="ECO:0000256" key="7">
    <source>
        <dbReference type="RuleBase" id="RU363032"/>
    </source>
</evidence>
<keyword evidence="10" id="KW-1185">Reference proteome</keyword>
<feature type="transmembrane region" description="Helical" evidence="7">
    <location>
        <begin position="125"/>
        <end position="144"/>
    </location>
</feature>
<dbReference type="PANTHER" id="PTHR30151">
    <property type="entry name" value="ALKANE SULFONATE ABC TRANSPORTER-RELATED, MEMBRANE SUBUNIT"/>
    <property type="match status" value="1"/>
</dbReference>
<protein>
    <submittedName>
        <fullName evidence="9">Hydroxymethylpyrimidine transport system permease protein</fullName>
    </submittedName>
</protein>
<dbReference type="RefSeq" id="WP_204516740.1">
    <property type="nucleotide sequence ID" value="NZ_BAABIN010000009.1"/>
</dbReference>
<feature type="transmembrane region" description="Helical" evidence="7">
    <location>
        <begin position="220"/>
        <end position="242"/>
    </location>
</feature>
<dbReference type="GO" id="GO:0005886">
    <property type="term" value="C:plasma membrane"/>
    <property type="evidence" value="ECO:0007669"/>
    <property type="project" value="UniProtKB-SubCell"/>
</dbReference>
<feature type="transmembrane region" description="Helical" evidence="7">
    <location>
        <begin position="185"/>
        <end position="208"/>
    </location>
</feature>
<comment type="similarity">
    <text evidence="7">Belongs to the binding-protein-dependent transport system permease family.</text>
</comment>
<evidence type="ECO:0000256" key="4">
    <source>
        <dbReference type="ARBA" id="ARBA00022692"/>
    </source>
</evidence>
<feature type="domain" description="ABC transmembrane type-1" evidence="8">
    <location>
        <begin position="59"/>
        <end position="239"/>
    </location>
</feature>
<dbReference type="CDD" id="cd06261">
    <property type="entry name" value="TM_PBP2"/>
    <property type="match status" value="1"/>
</dbReference>
<evidence type="ECO:0000256" key="1">
    <source>
        <dbReference type="ARBA" id="ARBA00004651"/>
    </source>
</evidence>
<comment type="caution">
    <text evidence="9">The sequence shown here is derived from an EMBL/GenBank/DDBJ whole genome shotgun (WGS) entry which is preliminary data.</text>
</comment>
<feature type="transmembrane region" description="Helical" evidence="7">
    <location>
        <begin position="66"/>
        <end position="86"/>
    </location>
</feature>
<feature type="transmembrane region" description="Helical" evidence="7">
    <location>
        <begin position="9"/>
        <end position="31"/>
    </location>
</feature>
<dbReference type="PROSITE" id="PS50928">
    <property type="entry name" value="ABC_TM1"/>
    <property type="match status" value="1"/>
</dbReference>
<evidence type="ECO:0000313" key="10">
    <source>
        <dbReference type="Proteomes" id="UP000717624"/>
    </source>
</evidence>
<dbReference type="Pfam" id="PF00528">
    <property type="entry name" value="BPD_transp_1"/>
    <property type="match status" value="1"/>
</dbReference>
<dbReference type="EMBL" id="JAFBEB010000001">
    <property type="protein sequence ID" value="MBM7589045.1"/>
    <property type="molecule type" value="Genomic_DNA"/>
</dbReference>
<dbReference type="AlphaFoldDB" id="A0A938Y0S5"/>
<keyword evidence="2 7" id="KW-0813">Transport</keyword>
<dbReference type="GO" id="GO:0055085">
    <property type="term" value="P:transmembrane transport"/>
    <property type="evidence" value="ECO:0007669"/>
    <property type="project" value="InterPro"/>
</dbReference>
<evidence type="ECO:0000256" key="6">
    <source>
        <dbReference type="ARBA" id="ARBA00023136"/>
    </source>
</evidence>
<gene>
    <name evidence="9" type="ORF">JOD01_000631</name>
</gene>
<accession>A0A938Y0S5</accession>
<keyword evidence="4 7" id="KW-0812">Transmembrane</keyword>
<evidence type="ECO:0000313" key="9">
    <source>
        <dbReference type="EMBL" id="MBM7589045.1"/>
    </source>
</evidence>
<proteinExistence type="inferred from homology"/>
<name>A0A938Y0S5_9BACL</name>
<keyword evidence="6 7" id="KW-0472">Membrane</keyword>
<organism evidence="9 10">
    <name type="scientific">Brevibacillus fulvus</name>
    <dbReference type="NCBI Taxonomy" id="1125967"/>
    <lineage>
        <taxon>Bacteria</taxon>
        <taxon>Bacillati</taxon>
        <taxon>Bacillota</taxon>
        <taxon>Bacilli</taxon>
        <taxon>Bacillales</taxon>
        <taxon>Paenibacillaceae</taxon>
        <taxon>Brevibacillus</taxon>
    </lineage>
</organism>
<comment type="subcellular location">
    <subcellularLocation>
        <location evidence="1 7">Cell membrane</location>
        <topology evidence="1 7">Multi-pass membrane protein</topology>
    </subcellularLocation>
</comment>
<evidence type="ECO:0000256" key="2">
    <source>
        <dbReference type="ARBA" id="ARBA00022448"/>
    </source>
</evidence>
<dbReference type="InterPro" id="IPR035906">
    <property type="entry name" value="MetI-like_sf"/>
</dbReference>
<dbReference type="InterPro" id="IPR000515">
    <property type="entry name" value="MetI-like"/>
</dbReference>
<evidence type="ECO:0000256" key="5">
    <source>
        <dbReference type="ARBA" id="ARBA00022989"/>
    </source>
</evidence>
<evidence type="ECO:0000259" key="8">
    <source>
        <dbReference type="PROSITE" id="PS50928"/>
    </source>
</evidence>
<dbReference type="Proteomes" id="UP000717624">
    <property type="component" value="Unassembled WGS sequence"/>
</dbReference>
<sequence length="262" mass="29420">MTNGRRQNIVWFTLSIVLFLVVWEAVCRLLQMPAFILPPPSSVLAALWQQRELLFGLHLWVTLREVLLGLAVSILVALVLTFLMNFSRTVERLVYPYLVISQTIPIIALSPVFILWFGYDLSGKIAVTILFTFFPIVVSAFDGIRSADRQMVQLLKTMGANRWQVFVKLQVPSSLPQFFSGLKVAATYSVSGATIGEWLGASAGLGYFGRRASGNFQAPALFASVLLLSFLGIMLFWLAGLLEKRMTGRRRKRKINKGERFL</sequence>
<evidence type="ECO:0000256" key="3">
    <source>
        <dbReference type="ARBA" id="ARBA00022475"/>
    </source>
</evidence>
<keyword evidence="5 7" id="KW-1133">Transmembrane helix</keyword>
<dbReference type="SUPFAM" id="SSF161098">
    <property type="entry name" value="MetI-like"/>
    <property type="match status" value="1"/>
</dbReference>
<reference evidence="9" key="1">
    <citation type="submission" date="2021-01" db="EMBL/GenBank/DDBJ databases">
        <title>Genomic Encyclopedia of Type Strains, Phase IV (KMG-IV): sequencing the most valuable type-strain genomes for metagenomic binning, comparative biology and taxonomic classification.</title>
        <authorList>
            <person name="Goeker M."/>
        </authorList>
    </citation>
    <scope>NUCLEOTIDE SEQUENCE</scope>
    <source>
        <strain evidence="9">DSM 25523</strain>
    </source>
</reference>